<sequence>LVCRHFAFCSTVSCCFGFDFSSRQFYFHRRRAYSWGRVLGYFEASLSKRFCFSMHNGDSSDDQGWHCPPATGGSVCSRGGRKHYRRQRSCNKSSKDSGCKSSNTLNDGRASASENVDGARNGISQGIPQVNGFATNGFASLPEQGNLYIITSPAEVKWNSVNGLNGVNGVSSNGNLYSPSCISESSLDGGAQCATMSANSALPSPAQQALLATPIYNFELPNDLVGLLIGRRGAHVQYLEEMTGASISVYDHASFTKSRLCAIQGTRDAINSCLRLIRKRFPVRTFPHLKLHPVFLPGMLPLLTVPVTIRAAEWQELDLVEGMAIETLVCFAYSPGHFFVHQPTHPSYMHLNQFQAMMSFLYECDGDAMPNLNPIVENTQCAAYCENGWYRAIVCEAKEENGSVSTALVRLLDCGGYFELPVSALKQLRVECTGFPIQANEIILQGVEPADGTDEWSAEAKGYFERLTESTIILTRVSETLPSGAKLSDVYLTNPEHHSLAALLVDNGFAKFVSSQATTA</sequence>
<dbReference type="PANTHER" id="PTHR22948">
    <property type="entry name" value="TUDOR DOMAIN CONTAINING PROTEIN"/>
    <property type="match status" value="1"/>
</dbReference>
<dbReference type="AlphaFoldDB" id="A0A085MJW4"/>
<dbReference type="Proteomes" id="UP000030764">
    <property type="component" value="Unassembled WGS sequence"/>
</dbReference>
<feature type="region of interest" description="Disordered" evidence="2">
    <location>
        <begin position="87"/>
        <end position="121"/>
    </location>
</feature>
<feature type="domain" description="K Homology" evidence="3">
    <location>
        <begin position="212"/>
        <end position="282"/>
    </location>
</feature>
<gene>
    <name evidence="5" type="ORF">M513_01613</name>
</gene>
<feature type="non-terminal residue" evidence="5">
    <location>
        <position position="1"/>
    </location>
</feature>
<dbReference type="CDD" id="cd22395">
    <property type="entry name" value="KH-I_AKAP1"/>
    <property type="match status" value="1"/>
</dbReference>
<name>A0A085MJW4_9BILA</name>
<dbReference type="Pfam" id="PF00567">
    <property type="entry name" value="TUDOR"/>
    <property type="match status" value="1"/>
</dbReference>
<dbReference type="GO" id="GO:0003723">
    <property type="term" value="F:RNA binding"/>
    <property type="evidence" value="ECO:0007669"/>
    <property type="project" value="UniProtKB-UniRule"/>
</dbReference>
<dbReference type="InterPro" id="IPR004087">
    <property type="entry name" value="KH_dom"/>
</dbReference>
<dbReference type="PROSITE" id="PS50084">
    <property type="entry name" value="KH_TYPE_1"/>
    <property type="match status" value="1"/>
</dbReference>
<dbReference type="Gene3D" id="2.30.30.140">
    <property type="match status" value="1"/>
</dbReference>
<proteinExistence type="predicted"/>
<protein>
    <recommendedName>
        <fullName evidence="7">Tudor domain-containing protein</fullName>
    </recommendedName>
</protein>
<evidence type="ECO:0000313" key="5">
    <source>
        <dbReference type="EMBL" id="KFD57510.1"/>
    </source>
</evidence>
<evidence type="ECO:0000256" key="1">
    <source>
        <dbReference type="PROSITE-ProRule" id="PRU00117"/>
    </source>
</evidence>
<evidence type="ECO:0008006" key="7">
    <source>
        <dbReference type="Google" id="ProtNLM"/>
    </source>
</evidence>
<feature type="non-terminal residue" evidence="5">
    <location>
        <position position="520"/>
    </location>
</feature>
<dbReference type="InterPro" id="IPR002999">
    <property type="entry name" value="Tudor"/>
</dbReference>
<keyword evidence="6" id="KW-1185">Reference proteome</keyword>
<dbReference type="InterPro" id="IPR036612">
    <property type="entry name" value="KH_dom_type_1_sf"/>
</dbReference>
<dbReference type="InterPro" id="IPR035437">
    <property type="entry name" value="SNase_OB-fold_sf"/>
</dbReference>
<dbReference type="InterPro" id="IPR050621">
    <property type="entry name" value="Tudor_domain_containing"/>
</dbReference>
<dbReference type="InterPro" id="IPR047368">
    <property type="entry name" value="KH-I_AKAP1"/>
</dbReference>
<organism evidence="5 6">
    <name type="scientific">Trichuris suis</name>
    <name type="common">pig whipworm</name>
    <dbReference type="NCBI Taxonomy" id="68888"/>
    <lineage>
        <taxon>Eukaryota</taxon>
        <taxon>Metazoa</taxon>
        <taxon>Ecdysozoa</taxon>
        <taxon>Nematoda</taxon>
        <taxon>Enoplea</taxon>
        <taxon>Dorylaimia</taxon>
        <taxon>Trichinellida</taxon>
        <taxon>Trichuridae</taxon>
        <taxon>Trichuris</taxon>
    </lineage>
</organism>
<dbReference type="Gene3D" id="3.30.1370.10">
    <property type="entry name" value="K Homology domain, type 1"/>
    <property type="match status" value="1"/>
</dbReference>
<dbReference type="InterPro" id="IPR047367">
    <property type="entry name" value="Tudor_AKAP1"/>
</dbReference>
<accession>A0A085MJW4</accession>
<dbReference type="SMART" id="SM00322">
    <property type="entry name" value="KH"/>
    <property type="match status" value="1"/>
</dbReference>
<evidence type="ECO:0000259" key="3">
    <source>
        <dbReference type="SMART" id="SM00322"/>
    </source>
</evidence>
<dbReference type="PANTHER" id="PTHR22948:SF65">
    <property type="entry name" value="A-KINASE ANCHORING PROTEIN 1"/>
    <property type="match status" value="1"/>
</dbReference>
<dbReference type="EMBL" id="KL363188">
    <property type="protein sequence ID" value="KFD57510.1"/>
    <property type="molecule type" value="Genomic_DNA"/>
</dbReference>
<evidence type="ECO:0000256" key="2">
    <source>
        <dbReference type="SAM" id="MobiDB-lite"/>
    </source>
</evidence>
<evidence type="ECO:0000313" key="6">
    <source>
        <dbReference type="Proteomes" id="UP000030764"/>
    </source>
</evidence>
<dbReference type="Pfam" id="PF00013">
    <property type="entry name" value="KH_1"/>
    <property type="match status" value="1"/>
</dbReference>
<dbReference type="SMART" id="SM00333">
    <property type="entry name" value="TUDOR"/>
    <property type="match status" value="1"/>
</dbReference>
<dbReference type="SUPFAM" id="SSF54791">
    <property type="entry name" value="Eukaryotic type KH-domain (KH-domain type I)"/>
    <property type="match status" value="1"/>
</dbReference>
<keyword evidence="1" id="KW-0694">RNA-binding</keyword>
<feature type="domain" description="Tudor" evidence="4">
    <location>
        <begin position="373"/>
        <end position="433"/>
    </location>
</feature>
<dbReference type="Gene3D" id="2.40.50.90">
    <property type="match status" value="1"/>
</dbReference>
<dbReference type="GO" id="GO:0005739">
    <property type="term" value="C:mitochondrion"/>
    <property type="evidence" value="ECO:0007669"/>
    <property type="project" value="UniProtKB-ARBA"/>
</dbReference>
<evidence type="ECO:0000259" key="4">
    <source>
        <dbReference type="SMART" id="SM00333"/>
    </source>
</evidence>
<dbReference type="InterPro" id="IPR004088">
    <property type="entry name" value="KH_dom_type_1"/>
</dbReference>
<dbReference type="SUPFAM" id="SSF63748">
    <property type="entry name" value="Tudor/PWWP/MBT"/>
    <property type="match status" value="1"/>
</dbReference>
<reference evidence="5 6" key="1">
    <citation type="journal article" date="2014" name="Nat. Genet.">
        <title>Genome and transcriptome of the porcine whipworm Trichuris suis.</title>
        <authorList>
            <person name="Jex A.R."/>
            <person name="Nejsum P."/>
            <person name="Schwarz E.M."/>
            <person name="Hu L."/>
            <person name="Young N.D."/>
            <person name="Hall R.S."/>
            <person name="Korhonen P.K."/>
            <person name="Liao S."/>
            <person name="Thamsborg S."/>
            <person name="Xia J."/>
            <person name="Xu P."/>
            <person name="Wang S."/>
            <person name="Scheerlinck J.P."/>
            <person name="Hofmann A."/>
            <person name="Sternberg P.W."/>
            <person name="Wang J."/>
            <person name="Gasser R.B."/>
        </authorList>
    </citation>
    <scope>NUCLEOTIDE SEQUENCE [LARGE SCALE GENOMIC DNA]</scope>
    <source>
        <strain evidence="5">DCEP-RM93M</strain>
    </source>
</reference>
<dbReference type="CDD" id="cd20407">
    <property type="entry name" value="Tudor_AKAP1"/>
    <property type="match status" value="1"/>
</dbReference>